<organism evidence="1 2">
    <name type="scientific">Lentilactobacillus kefiri</name>
    <name type="common">Lactobacillus kefiri</name>
    <dbReference type="NCBI Taxonomy" id="33962"/>
    <lineage>
        <taxon>Bacteria</taxon>
        <taxon>Bacillati</taxon>
        <taxon>Bacillota</taxon>
        <taxon>Bacilli</taxon>
        <taxon>Lactobacillales</taxon>
        <taxon>Lactobacillaceae</taxon>
        <taxon>Lentilactobacillus</taxon>
    </lineage>
</organism>
<dbReference type="Proteomes" id="UP000321893">
    <property type="component" value="Unassembled WGS sequence"/>
</dbReference>
<gene>
    <name evidence="1" type="ORF">LKE01_10230</name>
</gene>
<dbReference type="EMBL" id="BJVK01000009">
    <property type="protein sequence ID" value="GEL28203.1"/>
    <property type="molecule type" value="Genomic_DNA"/>
</dbReference>
<dbReference type="GeneID" id="71567365"/>
<dbReference type="AlphaFoldDB" id="A0A511DVH6"/>
<name>A0A511DVH6_LENKE</name>
<dbReference type="RefSeq" id="WP_056982097.1">
    <property type="nucleotide sequence ID" value="NZ_BJVK01000009.1"/>
</dbReference>
<dbReference type="InterPro" id="IPR021354">
    <property type="entry name" value="DUF2975"/>
</dbReference>
<dbReference type="OrthoDB" id="1100174at2"/>
<sequence length="156" mass="17223">MLKGKILFLKAIILAAVVIFVSLGTVMLFQAFGAPRDMPYQLWIMLATIWIEIGLGCYVALLLNRLLNRIRHQYVFTEQTLAIVQRIKNQVLIISFISLGIAPTIFAMGGPGMAWLAIIITGCFVVIPFGIYAVIAILVECLKSAIAIKNENNLTV</sequence>
<dbReference type="STRING" id="1423764.FC95_GL001323"/>
<accession>A0A511DVH6</accession>
<protein>
    <submittedName>
        <fullName evidence="1">Uncharacterized protein</fullName>
    </submittedName>
</protein>
<reference evidence="1" key="1">
    <citation type="submission" date="2019-07" db="EMBL/GenBank/DDBJ databases">
        <title>Whole genome shotgun sequence of Lactobacillus kefiri NBRC 15888.</title>
        <authorList>
            <person name="Hosoyama A."/>
            <person name="Uohara A."/>
            <person name="Ohji S."/>
            <person name="Ichikawa N."/>
        </authorList>
    </citation>
    <scope>NUCLEOTIDE SEQUENCE [LARGE SCALE GENOMIC DNA]</scope>
    <source>
        <strain evidence="1">NBRC 15888</strain>
    </source>
</reference>
<comment type="caution">
    <text evidence="1">The sequence shown here is derived from an EMBL/GenBank/DDBJ whole genome shotgun (WGS) entry which is preliminary data.</text>
</comment>
<evidence type="ECO:0000313" key="2">
    <source>
        <dbReference type="Proteomes" id="UP000321893"/>
    </source>
</evidence>
<dbReference type="Pfam" id="PF11188">
    <property type="entry name" value="DUF2975"/>
    <property type="match status" value="1"/>
</dbReference>
<proteinExistence type="predicted"/>
<keyword evidence="2" id="KW-1185">Reference proteome</keyword>
<evidence type="ECO:0000313" key="1">
    <source>
        <dbReference type="EMBL" id="GEL28203.1"/>
    </source>
</evidence>